<organism evidence="1">
    <name type="scientific">Pseudoalteromonas piscicida</name>
    <dbReference type="NCBI Taxonomy" id="43662"/>
    <lineage>
        <taxon>Bacteria</taxon>
        <taxon>Pseudomonadati</taxon>
        <taxon>Pseudomonadota</taxon>
        <taxon>Gammaproteobacteria</taxon>
        <taxon>Alteromonadales</taxon>
        <taxon>Pseudoalteromonadaceae</taxon>
        <taxon>Pseudoalteromonas</taxon>
    </lineage>
</organism>
<dbReference type="Gene3D" id="3.40.47.10">
    <property type="match status" value="1"/>
</dbReference>
<reference evidence="1" key="1">
    <citation type="submission" date="2015-10" db="EMBL/GenBank/DDBJ databases">
        <authorList>
            <person name="Gilbert D.G."/>
        </authorList>
    </citation>
    <scope>NUCLEOTIDE SEQUENCE</scope>
    <source>
        <strain evidence="1">A757</strain>
    </source>
</reference>
<evidence type="ECO:0000313" key="1">
    <source>
        <dbReference type="EMBL" id="AMP19717.1"/>
    </source>
</evidence>
<protein>
    <submittedName>
        <fullName evidence="1">Uncharacterized protein</fullName>
    </submittedName>
</protein>
<dbReference type="InterPro" id="IPR016039">
    <property type="entry name" value="Thiolase-like"/>
</dbReference>
<proteinExistence type="predicted"/>
<dbReference type="EMBL" id="KT879194">
    <property type="protein sequence ID" value="AMP19717.1"/>
    <property type="molecule type" value="Genomic_DNA"/>
</dbReference>
<dbReference type="GO" id="GO:0016746">
    <property type="term" value="F:acyltransferase activity"/>
    <property type="evidence" value="ECO:0007669"/>
    <property type="project" value="InterPro"/>
</dbReference>
<reference evidence="1" key="2">
    <citation type="journal article" date="2016" name="Front. Microbiol.">
        <title>A Bacterial Quorum-Sensing Precursor Induces Mortality in the Marine Coccolithophore, Emiliania huxleyi.</title>
        <authorList>
            <person name="Harvey E.L."/>
            <person name="Deering R.W."/>
            <person name="Rowley D.C."/>
            <person name="El Gamal A."/>
            <person name="Schorn M."/>
            <person name="Moore B.S."/>
            <person name="Johnson M.D."/>
            <person name="Mincer T.J."/>
            <person name="Whalen K.E."/>
        </authorList>
    </citation>
    <scope>NUCLEOTIDE SEQUENCE</scope>
    <source>
        <strain evidence="1">A757</strain>
    </source>
</reference>
<dbReference type="AlphaFoldDB" id="A0A142BLZ6"/>
<name>A0A142BLZ6_PSEO7</name>
<accession>A0A142BLZ6</accession>
<sequence>MIKKINSKLQLQAMSVYLRSFDEPRLSCIDWLRDSTGTLFSDQQVDAQALDLIITLSTSIDRIIERNEQQTPRVGYALQEHLQADNAFVIDLQDTTWAQALEVANGYFVAAGMKNILIAEANSHDVKQFPTLEAGARSVLLSASDAVSQCQIVQQEIAGYQPNTLSLSTEGKLELSVQLPAKHALTDHLVSQIVQLCEALQGDGQAVMIDAPHYLEAQLIRALQFNAPQLRWSSWNDTQAQLKEALPQIWLSVCPFRAKIVARTMF</sequence>